<sequence>MKFLKKMAVYFIGTIFNKIIVFLLLPIYTANFDPASYGDNDLSMTTVTMLASLLFMEVWTPLLRFSYDEHTLEGKQKIFTNVVSLSGACFPLYIAGCVLIAFWQELPNPGWMIAYGLSLLILHIAQFEARAIGDSKDFMISGMVSSVFQFILSAVLIYGFRVGAVAILIAPAVSNVLAAMYIEARHRFLRKVRLKDVSKAMLRDLTKYSFPLAINAVAFWGMTNINRYFAKWYLSEDANGYIALANKFAALIVTLIKVYALAWQESAYEHSGSDQRSRYYSKMLVVYMDFMAFGTAAVIVGTNVLFPFFIDDAYTLTQLILPIYYLSAFANAMSNFYGHIFNAEKKTNILLYSTLLGAAVNIGLLYATIQIWGLYAVPIALTLGYLANVLMRILSIQKTVKVSFDLKRLALDIVVMAAACGIVYCGCSAVWKVLYGLLLCGGLGLLYREKLKTAMKTVRRKFR</sequence>
<dbReference type="GO" id="GO:0005886">
    <property type="term" value="C:plasma membrane"/>
    <property type="evidence" value="ECO:0007669"/>
    <property type="project" value="UniProtKB-SubCell"/>
</dbReference>
<feature type="transmembrane region" description="Helical" evidence="6">
    <location>
        <begin position="316"/>
        <end position="337"/>
    </location>
</feature>
<feature type="transmembrane region" description="Helical" evidence="6">
    <location>
        <begin position="375"/>
        <end position="394"/>
    </location>
</feature>
<reference evidence="7 9" key="1">
    <citation type="submission" date="2007-08" db="EMBL/GenBank/DDBJ databases">
        <title>Draft genome sequence of Clostridium leptum (DSM 753).</title>
        <authorList>
            <person name="Sudarsanam P."/>
            <person name="Ley R."/>
            <person name="Guruge J."/>
            <person name="Turnbaugh P.J."/>
            <person name="Mahowald M."/>
            <person name="Liep D."/>
            <person name="Gordon J."/>
        </authorList>
    </citation>
    <scope>NUCLEOTIDE SEQUENCE [LARGE SCALE GENOMIC DNA]</scope>
    <source>
        <strain evidence="7 9">DSM 753</strain>
    </source>
</reference>
<dbReference type="EMBL" id="ABCB02000010">
    <property type="protein sequence ID" value="EDO62960.1"/>
    <property type="molecule type" value="Genomic_DNA"/>
</dbReference>
<organism evidence="7 9">
    <name type="scientific">[Clostridium] leptum DSM 753</name>
    <dbReference type="NCBI Taxonomy" id="428125"/>
    <lineage>
        <taxon>Bacteria</taxon>
        <taxon>Bacillati</taxon>
        <taxon>Bacillota</taxon>
        <taxon>Clostridia</taxon>
        <taxon>Eubacteriales</taxon>
        <taxon>Oscillospiraceae</taxon>
        <taxon>Oscillospiraceae incertae sedis</taxon>
    </lineage>
</organism>
<dbReference type="Proteomes" id="UP000220611">
    <property type="component" value="Unassembled WGS sequence"/>
</dbReference>
<keyword evidence="3 6" id="KW-0812">Transmembrane</keyword>
<evidence type="ECO:0000313" key="8">
    <source>
        <dbReference type="EMBL" id="PEQ23272.1"/>
    </source>
</evidence>
<name>A7VNX9_9FIRM</name>
<accession>A7VNX9</accession>
<feature type="transmembrane region" description="Helical" evidence="6">
    <location>
        <begin position="109"/>
        <end position="126"/>
    </location>
</feature>
<dbReference type="InterPro" id="IPR050833">
    <property type="entry name" value="Poly_Biosynth_Transport"/>
</dbReference>
<keyword evidence="10" id="KW-1185">Reference proteome</keyword>
<evidence type="ECO:0000313" key="9">
    <source>
        <dbReference type="Proteomes" id="UP000003490"/>
    </source>
</evidence>
<dbReference type="AlphaFoldDB" id="A7VNX9"/>
<feature type="transmembrane region" description="Helical" evidence="6">
    <location>
        <begin position="430"/>
        <end position="447"/>
    </location>
</feature>
<evidence type="ECO:0000256" key="2">
    <source>
        <dbReference type="ARBA" id="ARBA00022475"/>
    </source>
</evidence>
<feature type="transmembrane region" description="Helical" evidence="6">
    <location>
        <begin position="205"/>
        <end position="222"/>
    </location>
</feature>
<feature type="transmembrane region" description="Helical" evidence="6">
    <location>
        <begin position="242"/>
        <end position="263"/>
    </location>
</feature>
<evidence type="ECO:0000256" key="6">
    <source>
        <dbReference type="SAM" id="Phobius"/>
    </source>
</evidence>
<comment type="subcellular location">
    <subcellularLocation>
        <location evidence="1">Cell membrane</location>
        <topology evidence="1">Multi-pass membrane protein</topology>
    </subcellularLocation>
</comment>
<evidence type="ECO:0000313" key="10">
    <source>
        <dbReference type="Proteomes" id="UP000220611"/>
    </source>
</evidence>
<dbReference type="PANTHER" id="PTHR30250">
    <property type="entry name" value="PST FAMILY PREDICTED COLANIC ACID TRANSPORTER"/>
    <property type="match status" value="1"/>
</dbReference>
<dbReference type="Pfam" id="PF01943">
    <property type="entry name" value="Polysacc_synt"/>
    <property type="match status" value="1"/>
</dbReference>
<reference evidence="8 10" key="3">
    <citation type="submission" date="2017-07" db="EMBL/GenBank/DDBJ databases">
        <title>Prevalence of linear plasmids in Cutibacterium (Propionibacterium) acnes isolates obtained from prostatic tissue.</title>
        <authorList>
            <person name="Davidsson S."/>
            <person name="Carlsson J."/>
            <person name="Molling P."/>
            <person name="Andren O."/>
            <person name="Andersson S.-O."/>
            <person name="Brzuszkiewicz E."/>
            <person name="Poehlein A."/>
            <person name="Al-Zeer M."/>
            <person name="Brinkmann V."/>
            <person name="Scavenius C."/>
            <person name="Nazipi S."/>
            <person name="Soderquist B."/>
            <person name="Bruggemann H."/>
        </authorList>
    </citation>
    <scope>NUCLEOTIDE SEQUENCE [LARGE SCALE GENOMIC DNA]</scope>
    <source>
        <strain evidence="8 10">DSM 753</strain>
    </source>
</reference>
<gene>
    <name evidence="8" type="ORF">CH238_14685</name>
    <name evidence="7" type="ORF">CLOLEP_00255</name>
</gene>
<keyword evidence="5 6" id="KW-0472">Membrane</keyword>
<dbReference type="EMBL" id="NOXF01000022">
    <property type="protein sequence ID" value="PEQ23272.1"/>
    <property type="molecule type" value="Genomic_DNA"/>
</dbReference>
<dbReference type="Proteomes" id="UP000003490">
    <property type="component" value="Unassembled WGS sequence"/>
</dbReference>
<dbReference type="eggNOG" id="COG2244">
    <property type="taxonomic scope" value="Bacteria"/>
</dbReference>
<dbReference type="PANTHER" id="PTHR30250:SF11">
    <property type="entry name" value="O-ANTIGEN TRANSPORTER-RELATED"/>
    <property type="match status" value="1"/>
</dbReference>
<feature type="transmembrane region" description="Helical" evidence="6">
    <location>
        <begin position="284"/>
        <end position="310"/>
    </location>
</feature>
<evidence type="ECO:0000256" key="4">
    <source>
        <dbReference type="ARBA" id="ARBA00022989"/>
    </source>
</evidence>
<feature type="transmembrane region" description="Helical" evidence="6">
    <location>
        <begin position="7"/>
        <end position="28"/>
    </location>
</feature>
<evidence type="ECO:0000256" key="1">
    <source>
        <dbReference type="ARBA" id="ARBA00004651"/>
    </source>
</evidence>
<evidence type="ECO:0000256" key="5">
    <source>
        <dbReference type="ARBA" id="ARBA00023136"/>
    </source>
</evidence>
<proteinExistence type="predicted"/>
<feature type="transmembrane region" description="Helical" evidence="6">
    <location>
        <begin position="48"/>
        <end position="67"/>
    </location>
</feature>
<feature type="transmembrane region" description="Helical" evidence="6">
    <location>
        <begin position="79"/>
        <end position="103"/>
    </location>
</feature>
<feature type="transmembrane region" description="Helical" evidence="6">
    <location>
        <begin position="349"/>
        <end position="369"/>
    </location>
</feature>
<reference evidence="7 9" key="2">
    <citation type="submission" date="2007-08" db="EMBL/GenBank/DDBJ databases">
        <authorList>
            <person name="Fulton L."/>
            <person name="Clifton S."/>
            <person name="Fulton B."/>
            <person name="Xu J."/>
            <person name="Minx P."/>
            <person name="Pepin K.H."/>
            <person name="Johnson M."/>
            <person name="Thiruvilangam P."/>
            <person name="Bhonagiri V."/>
            <person name="Nash W.E."/>
            <person name="Wang C."/>
            <person name="Mardis E.R."/>
            <person name="Wilson R.K."/>
        </authorList>
    </citation>
    <scope>NUCLEOTIDE SEQUENCE [LARGE SCALE GENOMIC DNA]</scope>
    <source>
        <strain evidence="7 9">DSM 753</strain>
    </source>
</reference>
<dbReference type="OrthoDB" id="3249502at2"/>
<protein>
    <submittedName>
        <fullName evidence="7">Polysaccharide biosynthesis protein</fullName>
    </submittedName>
</protein>
<comment type="caution">
    <text evidence="7">The sequence shown here is derived from an EMBL/GenBank/DDBJ whole genome shotgun (WGS) entry which is preliminary data.</text>
</comment>
<evidence type="ECO:0000256" key="3">
    <source>
        <dbReference type="ARBA" id="ARBA00022692"/>
    </source>
</evidence>
<keyword evidence="2" id="KW-1003">Cell membrane</keyword>
<evidence type="ECO:0000313" key="7">
    <source>
        <dbReference type="EMBL" id="EDO62960.1"/>
    </source>
</evidence>
<feature type="transmembrane region" description="Helical" evidence="6">
    <location>
        <begin position="406"/>
        <end position="424"/>
    </location>
</feature>
<feature type="transmembrane region" description="Helical" evidence="6">
    <location>
        <begin position="138"/>
        <end position="158"/>
    </location>
</feature>
<feature type="transmembrane region" description="Helical" evidence="6">
    <location>
        <begin position="164"/>
        <end position="184"/>
    </location>
</feature>
<dbReference type="HOGENOM" id="CLU_022017_7_4_9"/>
<keyword evidence="4 6" id="KW-1133">Transmembrane helix</keyword>
<dbReference type="InterPro" id="IPR002797">
    <property type="entry name" value="Polysacc_synth"/>
</dbReference>